<proteinExistence type="predicted"/>
<dbReference type="GO" id="GO:0003677">
    <property type="term" value="F:DNA binding"/>
    <property type="evidence" value="ECO:0007669"/>
    <property type="project" value="InterPro"/>
</dbReference>
<dbReference type="RefSeq" id="WP_061497855.1">
    <property type="nucleotide sequence ID" value="NZ_CP010951.1"/>
</dbReference>
<dbReference type="GO" id="GO:0006355">
    <property type="term" value="P:regulation of DNA-templated transcription"/>
    <property type="evidence" value="ECO:0007669"/>
    <property type="project" value="InterPro"/>
</dbReference>
<protein>
    <recommendedName>
        <fullName evidence="1">HTH luxR-type domain-containing protein</fullName>
    </recommendedName>
</protein>
<dbReference type="Gene3D" id="1.10.10.10">
    <property type="entry name" value="Winged helix-like DNA-binding domain superfamily/Winged helix DNA-binding domain"/>
    <property type="match status" value="1"/>
</dbReference>
<feature type="domain" description="HTH luxR-type" evidence="1">
    <location>
        <begin position="10"/>
        <end position="67"/>
    </location>
</feature>
<organism evidence="2 3">
    <name type="scientific">Ramlibacter tataouinensis</name>
    <dbReference type="NCBI Taxonomy" id="94132"/>
    <lineage>
        <taxon>Bacteria</taxon>
        <taxon>Pseudomonadati</taxon>
        <taxon>Pseudomonadota</taxon>
        <taxon>Betaproteobacteria</taxon>
        <taxon>Burkholderiales</taxon>
        <taxon>Comamonadaceae</taxon>
        <taxon>Ramlibacter</taxon>
    </lineage>
</organism>
<dbReference type="Pfam" id="PF00196">
    <property type="entry name" value="GerE"/>
    <property type="match status" value="1"/>
</dbReference>
<dbReference type="AlphaFoldDB" id="A0A127JSD2"/>
<gene>
    <name evidence="2" type="ORF">UC35_08040</name>
</gene>
<reference evidence="2 3" key="1">
    <citation type="journal article" date="2014" name="Int. J. Syst. Evol. Microbiol.">
        <title>Ramlibacter solisilvae sp. nov., isolated from forest soil, and emended description of the genus Ramlibacter.</title>
        <authorList>
            <person name="Lee H.J."/>
            <person name="Lee S.H."/>
            <person name="Lee S.S."/>
            <person name="Lee J.S."/>
            <person name="Kim Y."/>
            <person name="Kim S.C."/>
            <person name="Jeon C.O."/>
        </authorList>
    </citation>
    <scope>NUCLEOTIDE SEQUENCE [LARGE SCALE GENOMIC DNA]</scope>
    <source>
        <strain evidence="2 3">5-10</strain>
    </source>
</reference>
<dbReference type="Proteomes" id="UP000070433">
    <property type="component" value="Chromosome"/>
</dbReference>
<evidence type="ECO:0000313" key="3">
    <source>
        <dbReference type="Proteomes" id="UP000070433"/>
    </source>
</evidence>
<dbReference type="InterPro" id="IPR000792">
    <property type="entry name" value="Tscrpt_reg_LuxR_C"/>
</dbReference>
<accession>A0A127JSD2</accession>
<dbReference type="EMBL" id="CP010951">
    <property type="protein sequence ID" value="AMO22850.1"/>
    <property type="molecule type" value="Genomic_DNA"/>
</dbReference>
<dbReference type="InterPro" id="IPR016032">
    <property type="entry name" value="Sig_transdc_resp-reg_C-effctor"/>
</dbReference>
<name>A0A127JSD2_9BURK</name>
<sequence length="75" mass="8390">MNVRLEQSPTDLLDERELTVFRLLARGVTHAEAASELHLPPKTIGLVSRAICAKLPLGHPIDLWHLTRKCLLANE</sequence>
<keyword evidence="3" id="KW-1185">Reference proteome</keyword>
<dbReference type="SUPFAM" id="SSF46894">
    <property type="entry name" value="C-terminal effector domain of the bipartite response regulators"/>
    <property type="match status" value="1"/>
</dbReference>
<dbReference type="InterPro" id="IPR036388">
    <property type="entry name" value="WH-like_DNA-bd_sf"/>
</dbReference>
<evidence type="ECO:0000313" key="2">
    <source>
        <dbReference type="EMBL" id="AMO22850.1"/>
    </source>
</evidence>
<dbReference type="SMART" id="SM00421">
    <property type="entry name" value="HTH_LUXR"/>
    <property type="match status" value="1"/>
</dbReference>
<evidence type="ECO:0000259" key="1">
    <source>
        <dbReference type="SMART" id="SM00421"/>
    </source>
</evidence>